<reference evidence="1" key="1">
    <citation type="submission" date="2022-10" db="EMBL/GenBank/DDBJ databases">
        <authorList>
            <person name="Koch H."/>
        </authorList>
    </citation>
    <scope>NUCLEOTIDE SEQUENCE</scope>
    <source>
        <strain evidence="1">DNF</strain>
    </source>
</reference>
<sequence length="142" mass="15330">MLPGSKRIVGSFPLAAGVLWFSAVAWAGQGGESNLPLQETQPSFHLRTGEVSETTLVDPRSIPVPDRSETLLREPPTIHGELHFGEQTLIPYVGAGFGGGYVTERDRMLGPDPSLQNKNILGDGTGKGYVPNEFQMGIRIPF</sequence>
<proteinExistence type="predicted"/>
<dbReference type="AlphaFoldDB" id="A0AA86N2T7"/>
<evidence type="ECO:0000313" key="1">
    <source>
        <dbReference type="EMBL" id="CAI4033718.1"/>
    </source>
</evidence>
<dbReference type="EMBL" id="OX365700">
    <property type="protein sequence ID" value="CAI4033718.1"/>
    <property type="molecule type" value="Genomic_DNA"/>
</dbReference>
<organism evidence="1 2">
    <name type="scientific">Nitrospira tepida</name>
    <dbReference type="NCBI Taxonomy" id="2973512"/>
    <lineage>
        <taxon>Bacteria</taxon>
        <taxon>Pseudomonadati</taxon>
        <taxon>Nitrospirota</taxon>
        <taxon>Nitrospiria</taxon>
        <taxon>Nitrospirales</taxon>
        <taxon>Nitrospiraceae</taxon>
        <taxon>Nitrospira</taxon>
    </lineage>
</organism>
<dbReference type="KEGG" id="nti:DNFV4_04160"/>
<accession>A0AA86N2T7</accession>
<keyword evidence="2" id="KW-1185">Reference proteome</keyword>
<protein>
    <submittedName>
        <fullName evidence="1">Uncharacterized protein</fullName>
    </submittedName>
</protein>
<gene>
    <name evidence="1" type="ORF">DNFV4_04160</name>
</gene>
<evidence type="ECO:0000313" key="2">
    <source>
        <dbReference type="Proteomes" id="UP001179121"/>
    </source>
</evidence>
<dbReference type="Proteomes" id="UP001179121">
    <property type="component" value="Chromosome"/>
</dbReference>
<dbReference type="RefSeq" id="WP_289271154.1">
    <property type="nucleotide sequence ID" value="NZ_OX365700.1"/>
</dbReference>
<name>A0AA86N2T7_9BACT</name>